<dbReference type="EMBL" id="QEIT01000011">
    <property type="protein sequence ID" value="PWZ76543.1"/>
    <property type="molecule type" value="Genomic_DNA"/>
</dbReference>
<evidence type="ECO:0000313" key="4">
    <source>
        <dbReference type="EMBL" id="EGQ4384021.1"/>
    </source>
</evidence>
<dbReference type="InterPro" id="IPR051556">
    <property type="entry name" value="N-term/lysine_N-AcTrnsfr"/>
</dbReference>
<name>A0A1B1NYF1_STAPS</name>
<dbReference type="SUPFAM" id="SSF55729">
    <property type="entry name" value="Acyl-CoA N-acyltransferases (Nat)"/>
    <property type="match status" value="1"/>
</dbReference>
<keyword evidence="1 5" id="KW-0808">Transferase</keyword>
<dbReference type="PROSITE" id="PS51186">
    <property type="entry name" value="GNAT"/>
    <property type="match status" value="1"/>
</dbReference>
<dbReference type="InterPro" id="IPR000182">
    <property type="entry name" value="GNAT_dom"/>
</dbReference>
<evidence type="ECO:0000259" key="3">
    <source>
        <dbReference type="PROSITE" id="PS51186"/>
    </source>
</evidence>
<keyword evidence="2" id="KW-0012">Acyltransferase</keyword>
<dbReference type="InterPro" id="IPR016181">
    <property type="entry name" value="Acyl_CoA_acyltransferase"/>
</dbReference>
<dbReference type="Proteomes" id="UP000246800">
    <property type="component" value="Unassembled WGS sequence"/>
</dbReference>
<evidence type="ECO:0000256" key="2">
    <source>
        <dbReference type="ARBA" id="ARBA00023315"/>
    </source>
</evidence>
<evidence type="ECO:0000313" key="6">
    <source>
        <dbReference type="Proteomes" id="UP000246800"/>
    </source>
</evidence>
<comment type="caution">
    <text evidence="5">The sequence shown here is derived from an EMBL/GenBank/DDBJ whole genome shotgun (WGS) entry which is preliminary data.</text>
</comment>
<dbReference type="RefSeq" id="WP_065520368.1">
    <property type="nucleotide sequence ID" value="NZ_BAAFHQ010000023.1"/>
</dbReference>
<keyword evidence="7" id="KW-1185">Reference proteome</keyword>
<dbReference type="PANTHER" id="PTHR42919:SF8">
    <property type="entry name" value="N-ALPHA-ACETYLTRANSFERASE 50"/>
    <property type="match status" value="1"/>
</dbReference>
<dbReference type="GO" id="GO:0016747">
    <property type="term" value="F:acyltransferase activity, transferring groups other than amino-acyl groups"/>
    <property type="evidence" value="ECO:0007669"/>
    <property type="project" value="InterPro"/>
</dbReference>
<accession>A0A1B1NYF1</accession>
<gene>
    <name evidence="5" type="ORF">DD902_02230</name>
    <name evidence="4" type="ORF">EGV54_02775</name>
</gene>
<dbReference type="Proteomes" id="UP000600220">
    <property type="component" value="Unassembled WGS sequence"/>
</dbReference>
<evidence type="ECO:0000313" key="7">
    <source>
        <dbReference type="Proteomes" id="UP000600220"/>
    </source>
</evidence>
<sequence>MGYELRKVTVTEVATLQQISKDTFYAAYRNDYEQALFDSYFAEEMSIKKLTAELEDPDMHFFFLYNDDVIVGYVKVNVGAAQTVAKGIQYAELQRIYLYPDYQGQGLGQWLFDFVCDFVKNVLGKSKLWLGVWEENRPALNFYLKQGLVKTGVHPFKMGKHIDEDWIMEKDL</sequence>
<feature type="domain" description="N-acetyltransferase" evidence="3">
    <location>
        <begin position="3"/>
        <end position="172"/>
    </location>
</feature>
<reference evidence="4 7" key="2">
    <citation type="submission" date="2018-11" db="EMBL/GenBank/DDBJ databases">
        <authorList>
            <consortium name="Veterinary Laboratory Investigation and Response Network"/>
        </authorList>
    </citation>
    <scope>NUCLEOTIDE SEQUENCE [LARGE SCALE GENOMIC DNA]</scope>
    <source>
        <strain evidence="4 7">SPSE-18-VL-LA-PA-Ryan-0021</strain>
    </source>
</reference>
<organism evidence="5 6">
    <name type="scientific">Staphylococcus pseudintermedius</name>
    <dbReference type="NCBI Taxonomy" id="283734"/>
    <lineage>
        <taxon>Bacteria</taxon>
        <taxon>Bacillati</taxon>
        <taxon>Bacillota</taxon>
        <taxon>Bacilli</taxon>
        <taxon>Bacillales</taxon>
        <taxon>Staphylococcaceae</taxon>
        <taxon>Staphylococcus</taxon>
        <taxon>Staphylococcus intermedius group</taxon>
    </lineage>
</organism>
<dbReference type="AlphaFoldDB" id="A0A1B1NYF1"/>
<dbReference type="PANTHER" id="PTHR42919">
    <property type="entry name" value="N-ALPHA-ACETYLTRANSFERASE"/>
    <property type="match status" value="1"/>
</dbReference>
<dbReference type="Pfam" id="PF00583">
    <property type="entry name" value="Acetyltransf_1"/>
    <property type="match status" value="1"/>
</dbReference>
<evidence type="ECO:0000313" key="5">
    <source>
        <dbReference type="EMBL" id="PWZ76543.1"/>
    </source>
</evidence>
<protein>
    <submittedName>
        <fullName evidence="4 5">N-acetyltransferase</fullName>
    </submittedName>
</protein>
<dbReference type="Gene3D" id="3.40.630.30">
    <property type="match status" value="1"/>
</dbReference>
<reference evidence="5 6" key="1">
    <citation type="journal article" date="2018" name="Vet. Microbiol.">
        <title>Clonal diversity and geographic distribution of methicillin-resistant Staphylococcus pseudintermedius from Australian animals: Discovery of novel sequence types.</title>
        <authorList>
            <person name="Worthing K.A."/>
            <person name="Abraham S."/>
            <person name="Coombs G.W."/>
            <person name="Pang S."/>
            <person name="Saputra S."/>
            <person name="Jordan D."/>
            <person name="Trott D.J."/>
            <person name="Norris J.M."/>
        </authorList>
    </citation>
    <scope>NUCLEOTIDE SEQUENCE [LARGE SCALE GENOMIC DNA]</scope>
    <source>
        <strain evidence="5 6">ST525 1</strain>
    </source>
</reference>
<dbReference type="EMBL" id="AAXKXX010000002">
    <property type="protein sequence ID" value="EGQ4384021.1"/>
    <property type="molecule type" value="Genomic_DNA"/>
</dbReference>
<dbReference type="CDD" id="cd04301">
    <property type="entry name" value="NAT_SF"/>
    <property type="match status" value="1"/>
</dbReference>
<proteinExistence type="predicted"/>
<dbReference type="eggNOG" id="COG0456">
    <property type="taxonomic scope" value="Bacteria"/>
</dbReference>
<evidence type="ECO:0000256" key="1">
    <source>
        <dbReference type="ARBA" id="ARBA00022679"/>
    </source>
</evidence>